<dbReference type="AlphaFoldDB" id="A0A0B7BG70"/>
<reference evidence="1" key="1">
    <citation type="submission" date="2014-12" db="EMBL/GenBank/DDBJ databases">
        <title>Insight into the proteome of Arion vulgaris.</title>
        <authorList>
            <person name="Aradska J."/>
            <person name="Bulat T."/>
            <person name="Smidak R."/>
            <person name="Sarate P."/>
            <person name="Gangsoo J."/>
            <person name="Sialana F."/>
            <person name="Bilban M."/>
            <person name="Lubec G."/>
        </authorList>
    </citation>
    <scope>NUCLEOTIDE SEQUENCE</scope>
    <source>
        <tissue evidence="1">Skin</tissue>
    </source>
</reference>
<sequence length="52" mass="6290">MIYHYYVNEINILEIQMEHDDTRTERNKLTLVKDISVKALFPVYVRLSASYR</sequence>
<accession>A0A0B7BG70</accession>
<proteinExistence type="predicted"/>
<evidence type="ECO:0000313" key="1">
    <source>
        <dbReference type="EMBL" id="CEK91170.1"/>
    </source>
</evidence>
<gene>
    <name evidence="1" type="primary">ORF181276</name>
</gene>
<organism evidence="1">
    <name type="scientific">Arion vulgaris</name>
    <dbReference type="NCBI Taxonomy" id="1028688"/>
    <lineage>
        <taxon>Eukaryota</taxon>
        <taxon>Metazoa</taxon>
        <taxon>Spiralia</taxon>
        <taxon>Lophotrochozoa</taxon>
        <taxon>Mollusca</taxon>
        <taxon>Gastropoda</taxon>
        <taxon>Heterobranchia</taxon>
        <taxon>Euthyneura</taxon>
        <taxon>Panpulmonata</taxon>
        <taxon>Eupulmonata</taxon>
        <taxon>Stylommatophora</taxon>
        <taxon>Helicina</taxon>
        <taxon>Arionoidea</taxon>
        <taxon>Arionidae</taxon>
        <taxon>Arion</taxon>
    </lineage>
</organism>
<name>A0A0B7BG70_9EUPU</name>
<protein>
    <submittedName>
        <fullName evidence="1">Uncharacterized protein</fullName>
    </submittedName>
</protein>
<dbReference type="EMBL" id="HACG01044305">
    <property type="protein sequence ID" value="CEK91170.1"/>
    <property type="molecule type" value="Transcribed_RNA"/>
</dbReference>